<dbReference type="Proteomes" id="UP001383192">
    <property type="component" value="Unassembled WGS sequence"/>
</dbReference>
<comment type="similarity">
    <text evidence="3">Belongs to the LCL3 family.</text>
</comment>
<evidence type="ECO:0000256" key="5">
    <source>
        <dbReference type="ARBA" id="ARBA00022759"/>
    </source>
</evidence>
<dbReference type="Gene3D" id="2.40.50.90">
    <property type="match status" value="1"/>
</dbReference>
<dbReference type="EC" id="3.1.31.1" evidence="11"/>
<accession>A0AAW0BRE2</accession>
<reference evidence="11 12" key="1">
    <citation type="submission" date="2024-01" db="EMBL/GenBank/DDBJ databases">
        <title>A draft genome for a cacao thread blight-causing isolate of Paramarasmius palmivorus.</title>
        <authorList>
            <person name="Baruah I.K."/>
            <person name="Bukari Y."/>
            <person name="Amoako-Attah I."/>
            <person name="Meinhardt L.W."/>
            <person name="Bailey B.A."/>
            <person name="Cohen S.P."/>
        </authorList>
    </citation>
    <scope>NUCLEOTIDE SEQUENCE [LARGE SCALE GENOMIC DNA]</scope>
    <source>
        <strain evidence="11 12">GH-12</strain>
    </source>
</reference>
<comment type="subcellular location">
    <subcellularLocation>
        <location evidence="1">Membrane</location>
        <topology evidence="1">Single-pass membrane protein</topology>
    </subcellularLocation>
    <subcellularLocation>
        <location evidence="2">Mitochondrion</location>
    </subcellularLocation>
</comment>
<dbReference type="GO" id="GO:0016020">
    <property type="term" value="C:membrane"/>
    <property type="evidence" value="ECO:0007669"/>
    <property type="project" value="UniProtKB-SubCell"/>
</dbReference>
<dbReference type="PROSITE" id="PS50830">
    <property type="entry name" value="TNASE_3"/>
    <property type="match status" value="1"/>
</dbReference>
<dbReference type="Pfam" id="PF00565">
    <property type="entry name" value="SNase"/>
    <property type="match status" value="1"/>
</dbReference>
<organism evidence="11 12">
    <name type="scientific">Paramarasmius palmivorus</name>
    <dbReference type="NCBI Taxonomy" id="297713"/>
    <lineage>
        <taxon>Eukaryota</taxon>
        <taxon>Fungi</taxon>
        <taxon>Dikarya</taxon>
        <taxon>Basidiomycota</taxon>
        <taxon>Agaricomycotina</taxon>
        <taxon>Agaricomycetes</taxon>
        <taxon>Agaricomycetidae</taxon>
        <taxon>Agaricales</taxon>
        <taxon>Marasmiineae</taxon>
        <taxon>Marasmiaceae</taxon>
        <taxon>Paramarasmius</taxon>
    </lineage>
</organism>
<feature type="domain" description="TNase-like" evidence="10">
    <location>
        <begin position="36"/>
        <end position="203"/>
    </location>
</feature>
<evidence type="ECO:0000256" key="2">
    <source>
        <dbReference type="ARBA" id="ARBA00004173"/>
    </source>
</evidence>
<keyword evidence="9" id="KW-0472">Membrane</keyword>
<evidence type="ECO:0000256" key="7">
    <source>
        <dbReference type="ARBA" id="ARBA00022837"/>
    </source>
</evidence>
<keyword evidence="9" id="KW-1133">Transmembrane helix</keyword>
<evidence type="ECO:0000256" key="4">
    <source>
        <dbReference type="ARBA" id="ARBA00022722"/>
    </source>
</evidence>
<dbReference type="PANTHER" id="PTHR12302:SF3">
    <property type="entry name" value="SERINE_THREONINE-PROTEIN KINASE 31"/>
    <property type="match status" value="1"/>
</dbReference>
<keyword evidence="4" id="KW-0540">Nuclease</keyword>
<evidence type="ECO:0000256" key="6">
    <source>
        <dbReference type="ARBA" id="ARBA00022801"/>
    </source>
</evidence>
<proteinExistence type="inferred from homology"/>
<dbReference type="SMART" id="SM00318">
    <property type="entry name" value="SNc"/>
    <property type="match status" value="1"/>
</dbReference>
<evidence type="ECO:0000256" key="9">
    <source>
        <dbReference type="SAM" id="Phobius"/>
    </source>
</evidence>
<dbReference type="InterPro" id="IPR016071">
    <property type="entry name" value="Staphylococal_nuclease_OB-fold"/>
</dbReference>
<sequence>MPPLDDLRERFNLKTDTLSQSLTPEILIALSFLAGSGSTILVSRLYTRHIKRIRNHDWVTPDMITRRRWLKGLVTRVPVGGRELKDQTIHIRIAGVDAPECAHFGKPGQPHSEESLAWLRQRILGKTVYCRLLQRDQYNRIIAHVSVKRRFLPWGSSLAVEMLREGMAGVYEQAGAQYGPGGKAEFLRVEAEAKAARRGMWKSGLSGETPAEYKRRYGKESQAQEGKKVEEEEQVPRKGLFSRLFGR</sequence>
<dbReference type="SUPFAM" id="SSF50199">
    <property type="entry name" value="Staphylococcal nuclease"/>
    <property type="match status" value="1"/>
</dbReference>
<evidence type="ECO:0000259" key="10">
    <source>
        <dbReference type="PROSITE" id="PS50830"/>
    </source>
</evidence>
<evidence type="ECO:0000256" key="8">
    <source>
        <dbReference type="SAM" id="MobiDB-lite"/>
    </source>
</evidence>
<protein>
    <submittedName>
        <fullName evidence="11">Endonuclease lcl3</fullName>
        <ecNumber evidence="11">3.1.31.1</ecNumber>
    </submittedName>
</protein>
<gene>
    <name evidence="11" type="primary">LCL3_3</name>
    <name evidence="11" type="ORF">VNI00_014501</name>
</gene>
<evidence type="ECO:0000256" key="1">
    <source>
        <dbReference type="ARBA" id="ARBA00004167"/>
    </source>
</evidence>
<name>A0AAW0BRE2_9AGAR</name>
<dbReference type="EMBL" id="JAYKXP010000082">
    <property type="protein sequence ID" value="KAK7029468.1"/>
    <property type="molecule type" value="Genomic_DNA"/>
</dbReference>
<evidence type="ECO:0000256" key="3">
    <source>
        <dbReference type="ARBA" id="ARBA00005435"/>
    </source>
</evidence>
<feature type="region of interest" description="Disordered" evidence="8">
    <location>
        <begin position="201"/>
        <end position="247"/>
    </location>
</feature>
<feature type="transmembrane region" description="Helical" evidence="9">
    <location>
        <begin position="26"/>
        <end position="46"/>
    </location>
</feature>
<keyword evidence="5 11" id="KW-0255">Endonuclease</keyword>
<feature type="compositionally biased region" description="Basic and acidic residues" evidence="8">
    <location>
        <begin position="225"/>
        <end position="236"/>
    </location>
</feature>
<evidence type="ECO:0000313" key="12">
    <source>
        <dbReference type="Proteomes" id="UP001383192"/>
    </source>
</evidence>
<comment type="caution">
    <text evidence="11">The sequence shown here is derived from an EMBL/GenBank/DDBJ whole genome shotgun (WGS) entry which is preliminary data.</text>
</comment>
<keyword evidence="9" id="KW-0812">Transmembrane</keyword>
<dbReference type="InterPro" id="IPR035437">
    <property type="entry name" value="SNase_OB-fold_sf"/>
</dbReference>
<keyword evidence="7" id="KW-0106">Calcium</keyword>
<keyword evidence="12" id="KW-1185">Reference proteome</keyword>
<dbReference type="AlphaFoldDB" id="A0AAW0BRE2"/>
<keyword evidence="6 11" id="KW-0378">Hydrolase</keyword>
<dbReference type="GO" id="GO:0005739">
    <property type="term" value="C:mitochondrion"/>
    <property type="evidence" value="ECO:0007669"/>
    <property type="project" value="UniProtKB-SubCell"/>
</dbReference>
<evidence type="ECO:0000313" key="11">
    <source>
        <dbReference type="EMBL" id="KAK7029468.1"/>
    </source>
</evidence>
<dbReference type="GO" id="GO:1990599">
    <property type="term" value="F:3' overhang single-stranded DNA endodeoxyribonuclease activity"/>
    <property type="evidence" value="ECO:0007669"/>
    <property type="project" value="UniProtKB-EC"/>
</dbReference>
<dbReference type="PANTHER" id="PTHR12302">
    <property type="entry name" value="EBNA2 BINDING PROTEIN P100"/>
    <property type="match status" value="1"/>
</dbReference>